<feature type="transmembrane region" description="Helical" evidence="5">
    <location>
        <begin position="94"/>
        <end position="120"/>
    </location>
</feature>
<dbReference type="EMBL" id="CAKASE010000083">
    <property type="protein sequence ID" value="CAG9585782.1"/>
    <property type="molecule type" value="Genomic_DNA"/>
</dbReference>
<keyword evidence="7" id="KW-1185">Reference proteome</keyword>
<evidence type="ECO:0000256" key="5">
    <source>
        <dbReference type="SAM" id="Phobius"/>
    </source>
</evidence>
<dbReference type="InterPro" id="IPR018499">
    <property type="entry name" value="Tetraspanin/Peripherin"/>
</dbReference>
<dbReference type="Pfam" id="PF00335">
    <property type="entry name" value="Tetraspanin"/>
    <property type="match status" value="1"/>
</dbReference>
<sequence length="356" mass="39390">MSIKDDVDFSKLVIYGYLINHQDPRILKYYAQIRRRSDGLPYPAWLAMGNAAASESPESVVEPPQTQHEGLGQLYGLPVPLALQKKKKCLLLKIIYVTLCVINILLSIAVIAVTVSTAITMRIFAVDQSGRLVAMILLSVLAAVTLSITIYAMVGILRNHIRKLHVASVVLVILAVIQALIIAVAVRITTRDELNLSISLSESFKLALADNPRHVRLWSIMQNDLQCCAVYGPQDYRNPSLPPYFSPDVPISCCPSYMADRSELVQERERQACKAKRLYNEYGCRNPVIEMYTQCSKTVVAVTSFHIGLIIIIAILGCIVTKRLKKKCNTGMVLEAAPPQAAESRQAVKPKTSAKV</sequence>
<evidence type="ECO:0000256" key="3">
    <source>
        <dbReference type="ARBA" id="ARBA00022989"/>
    </source>
</evidence>
<gene>
    <name evidence="6" type="ORF">DCHRY22_LOCUS16124</name>
</gene>
<comment type="caution">
    <text evidence="6">The sequence shown here is derived from an EMBL/GenBank/DDBJ whole genome shotgun (WGS) entry which is preliminary data.</text>
</comment>
<keyword evidence="4 5" id="KW-0472">Membrane</keyword>
<protein>
    <submittedName>
        <fullName evidence="6">(African queen) hypothetical protein</fullName>
    </submittedName>
</protein>
<feature type="transmembrane region" description="Helical" evidence="5">
    <location>
        <begin position="299"/>
        <end position="320"/>
    </location>
</feature>
<comment type="subcellular location">
    <subcellularLocation>
        <location evidence="1">Membrane</location>
        <topology evidence="1">Multi-pass membrane protein</topology>
    </subcellularLocation>
</comment>
<keyword evidence="3 5" id="KW-1133">Transmembrane helix</keyword>
<dbReference type="Proteomes" id="UP000789524">
    <property type="component" value="Unassembled WGS sequence"/>
</dbReference>
<organism evidence="6 7">
    <name type="scientific">Danaus chrysippus</name>
    <name type="common">African queen</name>
    <dbReference type="NCBI Taxonomy" id="151541"/>
    <lineage>
        <taxon>Eukaryota</taxon>
        <taxon>Metazoa</taxon>
        <taxon>Ecdysozoa</taxon>
        <taxon>Arthropoda</taxon>
        <taxon>Hexapoda</taxon>
        <taxon>Insecta</taxon>
        <taxon>Pterygota</taxon>
        <taxon>Neoptera</taxon>
        <taxon>Endopterygota</taxon>
        <taxon>Lepidoptera</taxon>
        <taxon>Glossata</taxon>
        <taxon>Ditrysia</taxon>
        <taxon>Papilionoidea</taxon>
        <taxon>Nymphalidae</taxon>
        <taxon>Danainae</taxon>
        <taxon>Danaini</taxon>
        <taxon>Danaina</taxon>
        <taxon>Danaus</taxon>
        <taxon>Anosia</taxon>
    </lineage>
</organism>
<evidence type="ECO:0000313" key="7">
    <source>
        <dbReference type="Proteomes" id="UP000789524"/>
    </source>
</evidence>
<keyword evidence="2 5" id="KW-0812">Transmembrane</keyword>
<evidence type="ECO:0000256" key="2">
    <source>
        <dbReference type="ARBA" id="ARBA00022692"/>
    </source>
</evidence>
<feature type="transmembrane region" description="Helical" evidence="5">
    <location>
        <begin position="132"/>
        <end position="154"/>
    </location>
</feature>
<dbReference type="CDD" id="cd03127">
    <property type="entry name" value="tetraspanin_LEL"/>
    <property type="match status" value="1"/>
</dbReference>
<evidence type="ECO:0000313" key="6">
    <source>
        <dbReference type="EMBL" id="CAG9585782.1"/>
    </source>
</evidence>
<proteinExistence type="predicted"/>
<reference evidence="6" key="1">
    <citation type="submission" date="2021-09" db="EMBL/GenBank/DDBJ databases">
        <authorList>
            <person name="Martin H S."/>
        </authorList>
    </citation>
    <scope>NUCLEOTIDE SEQUENCE</scope>
</reference>
<feature type="transmembrane region" description="Helical" evidence="5">
    <location>
        <begin position="166"/>
        <end position="188"/>
    </location>
</feature>
<evidence type="ECO:0000256" key="1">
    <source>
        <dbReference type="ARBA" id="ARBA00004141"/>
    </source>
</evidence>
<name>A0A8J2RCG0_9NEOP</name>
<dbReference type="OrthoDB" id="71600at2759"/>
<dbReference type="SUPFAM" id="SSF48652">
    <property type="entry name" value="Tetraspanin"/>
    <property type="match status" value="1"/>
</dbReference>
<dbReference type="InterPro" id="IPR008952">
    <property type="entry name" value="Tetraspanin_EC2_sf"/>
</dbReference>
<evidence type="ECO:0000256" key="4">
    <source>
        <dbReference type="ARBA" id="ARBA00023136"/>
    </source>
</evidence>
<dbReference type="AlphaFoldDB" id="A0A8J2RCG0"/>
<accession>A0A8J2RCG0</accession>
<dbReference type="Gene3D" id="1.10.1450.10">
    <property type="entry name" value="Tetraspanin"/>
    <property type="match status" value="1"/>
</dbReference>
<dbReference type="GO" id="GO:0016020">
    <property type="term" value="C:membrane"/>
    <property type="evidence" value="ECO:0007669"/>
    <property type="project" value="UniProtKB-SubCell"/>
</dbReference>